<dbReference type="WBParaSite" id="L893_g22639.t1">
    <property type="protein sequence ID" value="L893_g22639.t1"/>
    <property type="gene ID" value="L893_g22639"/>
</dbReference>
<evidence type="ECO:0000256" key="1">
    <source>
        <dbReference type="SAM" id="Phobius"/>
    </source>
</evidence>
<sequence length="167" mass="18592">MLSGFFGYFFAVISCSLHVVMSANRAIAVATHYGYVVVGCEDKTKRLFNYGSFVHHLCWTAFCSGAIVVDGLTLLKILTIRNIPMFIDIAFLTLADGDVSDEKAFFRTTSFTLTRFTDLVNALTLLMFNPEVRRYIVKVLRQGKVTAVTDNTNSSNIKINAIPTTEN</sequence>
<evidence type="ECO:0000313" key="3">
    <source>
        <dbReference type="Proteomes" id="UP000095287"/>
    </source>
</evidence>
<feature type="chain" id="PRO_5009313014" evidence="2">
    <location>
        <begin position="23"/>
        <end position="167"/>
    </location>
</feature>
<keyword evidence="1" id="KW-1133">Transmembrane helix</keyword>
<evidence type="ECO:0000313" key="4">
    <source>
        <dbReference type="WBParaSite" id="L893_g22639.t1"/>
    </source>
</evidence>
<dbReference type="Proteomes" id="UP000095287">
    <property type="component" value="Unplaced"/>
</dbReference>
<proteinExistence type="predicted"/>
<evidence type="ECO:0000256" key="2">
    <source>
        <dbReference type="SAM" id="SignalP"/>
    </source>
</evidence>
<protein>
    <submittedName>
        <fullName evidence="4">7TM_GPCR_Srx domain-containing protein</fullName>
    </submittedName>
</protein>
<feature type="signal peptide" evidence="2">
    <location>
        <begin position="1"/>
        <end position="22"/>
    </location>
</feature>
<name>A0A1I7Z4W9_9BILA</name>
<feature type="transmembrane region" description="Helical" evidence="1">
    <location>
        <begin position="52"/>
        <end position="75"/>
    </location>
</feature>
<reference evidence="4" key="1">
    <citation type="submission" date="2016-11" db="UniProtKB">
        <authorList>
            <consortium name="WormBaseParasite"/>
        </authorList>
    </citation>
    <scope>IDENTIFICATION</scope>
</reference>
<keyword evidence="1" id="KW-0812">Transmembrane</keyword>
<dbReference type="AlphaFoldDB" id="A0A1I7Z4W9"/>
<keyword evidence="1" id="KW-0472">Membrane</keyword>
<keyword evidence="2" id="KW-0732">Signal</keyword>
<accession>A0A1I7Z4W9</accession>
<keyword evidence="3" id="KW-1185">Reference proteome</keyword>
<organism evidence="3 4">
    <name type="scientific">Steinernema glaseri</name>
    <dbReference type="NCBI Taxonomy" id="37863"/>
    <lineage>
        <taxon>Eukaryota</taxon>
        <taxon>Metazoa</taxon>
        <taxon>Ecdysozoa</taxon>
        <taxon>Nematoda</taxon>
        <taxon>Chromadorea</taxon>
        <taxon>Rhabditida</taxon>
        <taxon>Tylenchina</taxon>
        <taxon>Panagrolaimomorpha</taxon>
        <taxon>Strongyloidoidea</taxon>
        <taxon>Steinernematidae</taxon>
        <taxon>Steinernema</taxon>
    </lineage>
</organism>